<accession>E0NLI4</accession>
<evidence type="ECO:0000256" key="4">
    <source>
        <dbReference type="ARBA" id="ARBA00022722"/>
    </source>
</evidence>
<name>E0NLI4_9FIRM</name>
<evidence type="ECO:0000256" key="2">
    <source>
        <dbReference type="ARBA" id="ARBA00022517"/>
    </source>
</evidence>
<keyword evidence="2 9" id="KW-0690">Ribosome biogenesis</keyword>
<dbReference type="HOGENOM" id="CLU_106710_3_0_9"/>
<dbReference type="EMBL" id="AEEH01000039">
    <property type="protein sequence ID" value="EFM25374.1"/>
    <property type="molecule type" value="Genomic_DNA"/>
</dbReference>
<comment type="subcellular location">
    <subcellularLocation>
        <location evidence="9">Cytoplasm</location>
    </subcellularLocation>
</comment>
<keyword evidence="7 9" id="KW-0378">Hydrolase</keyword>
<evidence type="ECO:0000256" key="5">
    <source>
        <dbReference type="ARBA" id="ARBA00022723"/>
    </source>
</evidence>
<dbReference type="InterPro" id="IPR020549">
    <property type="entry name" value="YbeY_CS"/>
</dbReference>
<evidence type="ECO:0000313" key="11">
    <source>
        <dbReference type="Proteomes" id="UP000003280"/>
    </source>
</evidence>
<comment type="similarity">
    <text evidence="1 9">Belongs to the endoribonuclease YbeY family.</text>
</comment>
<dbReference type="GO" id="GO:0006364">
    <property type="term" value="P:rRNA processing"/>
    <property type="evidence" value="ECO:0007669"/>
    <property type="project" value="UniProtKB-UniRule"/>
</dbReference>
<dbReference type="RefSeq" id="WP_008901837.1">
    <property type="nucleotide sequence ID" value="NZ_GL397071.1"/>
</dbReference>
<dbReference type="OrthoDB" id="9807740at2"/>
<keyword evidence="4 9" id="KW-0540">Nuclease</keyword>
<feature type="binding site" evidence="9">
    <location>
        <position position="110"/>
    </location>
    <ligand>
        <name>Zn(2+)</name>
        <dbReference type="ChEBI" id="CHEBI:29105"/>
        <note>catalytic</note>
    </ligand>
</feature>
<dbReference type="GO" id="GO:0004222">
    <property type="term" value="F:metalloendopeptidase activity"/>
    <property type="evidence" value="ECO:0007669"/>
    <property type="project" value="InterPro"/>
</dbReference>
<dbReference type="Gene3D" id="3.40.390.30">
    <property type="entry name" value="Metalloproteases ('zincins'), catalytic domain"/>
    <property type="match status" value="1"/>
</dbReference>
<dbReference type="HAMAP" id="MF_00009">
    <property type="entry name" value="Endoribonucl_YbeY"/>
    <property type="match status" value="1"/>
</dbReference>
<feature type="binding site" evidence="9">
    <location>
        <position position="120"/>
    </location>
    <ligand>
        <name>Zn(2+)</name>
        <dbReference type="ChEBI" id="CHEBI:29105"/>
        <note>catalytic</note>
    </ligand>
</feature>
<dbReference type="PROSITE" id="PS01306">
    <property type="entry name" value="UPF0054"/>
    <property type="match status" value="1"/>
</dbReference>
<dbReference type="InterPro" id="IPR023091">
    <property type="entry name" value="MetalPrtase_cat_dom_sf_prd"/>
</dbReference>
<dbReference type="eggNOG" id="COG0319">
    <property type="taxonomic scope" value="Bacteria"/>
</dbReference>
<dbReference type="Pfam" id="PF02130">
    <property type="entry name" value="YbeY"/>
    <property type="match status" value="1"/>
</dbReference>
<evidence type="ECO:0000256" key="1">
    <source>
        <dbReference type="ARBA" id="ARBA00010875"/>
    </source>
</evidence>
<keyword evidence="5 9" id="KW-0479">Metal-binding</keyword>
<keyword evidence="6 9" id="KW-0255">Endonuclease</keyword>
<dbReference type="EC" id="3.1.-.-" evidence="9"/>
<proteinExistence type="inferred from homology"/>
<gene>
    <name evidence="9 10" type="primary">ybeY</name>
    <name evidence="10" type="ORF">HMPREF9225_1023</name>
</gene>
<evidence type="ECO:0000313" key="10">
    <source>
        <dbReference type="EMBL" id="EFM25374.1"/>
    </source>
</evidence>
<comment type="caution">
    <text evidence="10">The sequence shown here is derived from an EMBL/GenBank/DDBJ whole genome shotgun (WGS) entry which is preliminary data.</text>
</comment>
<dbReference type="InterPro" id="IPR002036">
    <property type="entry name" value="YbeY"/>
</dbReference>
<dbReference type="PANTHER" id="PTHR46986">
    <property type="entry name" value="ENDORIBONUCLEASE YBEY, CHLOROPLASTIC"/>
    <property type="match status" value="1"/>
</dbReference>
<dbReference type="GO" id="GO:0008270">
    <property type="term" value="F:zinc ion binding"/>
    <property type="evidence" value="ECO:0007669"/>
    <property type="project" value="UniProtKB-UniRule"/>
</dbReference>
<keyword evidence="11" id="KW-1185">Reference proteome</keyword>
<evidence type="ECO:0000256" key="3">
    <source>
        <dbReference type="ARBA" id="ARBA00022552"/>
    </source>
</evidence>
<dbReference type="GO" id="GO:0004521">
    <property type="term" value="F:RNA endonuclease activity"/>
    <property type="evidence" value="ECO:0007669"/>
    <property type="project" value="UniProtKB-UniRule"/>
</dbReference>
<evidence type="ECO:0000256" key="8">
    <source>
        <dbReference type="ARBA" id="ARBA00022833"/>
    </source>
</evidence>
<dbReference type="AlphaFoldDB" id="E0NLI4"/>
<dbReference type="Proteomes" id="UP000003280">
    <property type="component" value="Unassembled WGS sequence"/>
</dbReference>
<dbReference type="NCBIfam" id="TIGR00043">
    <property type="entry name" value="rRNA maturation RNase YbeY"/>
    <property type="match status" value="1"/>
</dbReference>
<evidence type="ECO:0000256" key="6">
    <source>
        <dbReference type="ARBA" id="ARBA00022759"/>
    </source>
</evidence>
<dbReference type="STRING" id="862517.HMPREF9225_1023"/>
<evidence type="ECO:0000256" key="7">
    <source>
        <dbReference type="ARBA" id="ARBA00022801"/>
    </source>
</evidence>
<organism evidence="10 11">
    <name type="scientific">Peptoniphilus duerdenii ATCC BAA-1640</name>
    <dbReference type="NCBI Taxonomy" id="862517"/>
    <lineage>
        <taxon>Bacteria</taxon>
        <taxon>Bacillati</taxon>
        <taxon>Bacillota</taxon>
        <taxon>Tissierellia</taxon>
        <taxon>Tissierellales</taxon>
        <taxon>Peptoniphilaceae</taxon>
        <taxon>Peptoniphilus</taxon>
    </lineage>
</organism>
<dbReference type="SUPFAM" id="SSF55486">
    <property type="entry name" value="Metalloproteases ('zincins'), catalytic domain"/>
    <property type="match status" value="1"/>
</dbReference>
<reference evidence="10 11" key="1">
    <citation type="submission" date="2010-07" db="EMBL/GenBank/DDBJ databases">
        <authorList>
            <person name="Muzny D."/>
            <person name="Qin X."/>
            <person name="Deng J."/>
            <person name="Jiang H."/>
            <person name="Liu Y."/>
            <person name="Qu J."/>
            <person name="Song X.-Z."/>
            <person name="Zhang L."/>
            <person name="Thornton R."/>
            <person name="Coyle M."/>
            <person name="Francisco L."/>
            <person name="Jackson L."/>
            <person name="Javaid M."/>
            <person name="Korchina V."/>
            <person name="Kovar C."/>
            <person name="Mata R."/>
            <person name="Mathew T."/>
            <person name="Ngo R."/>
            <person name="Nguyen L."/>
            <person name="Nguyen N."/>
            <person name="Okwuonu G."/>
            <person name="Ongeri F."/>
            <person name="Pham C."/>
            <person name="Simmons D."/>
            <person name="Wilczek-Boney K."/>
            <person name="Hale W."/>
            <person name="Jakkamsetti A."/>
            <person name="Pham P."/>
            <person name="Ruth R."/>
            <person name="San Lucas F."/>
            <person name="Warren J."/>
            <person name="Zhang J."/>
            <person name="Zhao Z."/>
            <person name="Zhou C."/>
            <person name="Zhu D."/>
            <person name="Lee S."/>
            <person name="Bess C."/>
            <person name="Blankenburg K."/>
            <person name="Forbes L."/>
            <person name="Fu Q."/>
            <person name="Gubbala S."/>
            <person name="Hirani K."/>
            <person name="Jayaseelan J.C."/>
            <person name="Lara F."/>
            <person name="Munidasa M."/>
            <person name="Palculict T."/>
            <person name="Patil S."/>
            <person name="Pu L.-L."/>
            <person name="Saada N."/>
            <person name="Tang L."/>
            <person name="Weissenberger G."/>
            <person name="Zhu Y."/>
            <person name="Hemphill L."/>
            <person name="Shang Y."/>
            <person name="Youmans B."/>
            <person name="Ayvaz T."/>
            <person name="Ross M."/>
            <person name="Santibanez J."/>
            <person name="Aqrawi P."/>
            <person name="Gross S."/>
            <person name="Joshi V."/>
            <person name="Fowler G."/>
            <person name="Nazareth L."/>
            <person name="Reid J."/>
            <person name="Worley K."/>
            <person name="Petrosino J."/>
            <person name="Highlander S."/>
            <person name="Gibbs R."/>
        </authorList>
    </citation>
    <scope>NUCLEOTIDE SEQUENCE [LARGE SCALE GENOMIC DNA]</scope>
    <source>
        <strain evidence="10 11">ATCC BAA-1640</strain>
    </source>
</reference>
<comment type="function">
    <text evidence="9">Single strand-specific metallo-endoribonuclease involved in late-stage 70S ribosome quality control and in maturation of the 3' terminus of the 16S rRNA.</text>
</comment>
<protein>
    <recommendedName>
        <fullName evidence="9">Endoribonuclease YbeY</fullName>
        <ecNumber evidence="9">3.1.-.-</ecNumber>
    </recommendedName>
</protein>
<dbReference type="GO" id="GO:0005737">
    <property type="term" value="C:cytoplasm"/>
    <property type="evidence" value="ECO:0007669"/>
    <property type="project" value="UniProtKB-SubCell"/>
</dbReference>
<comment type="cofactor">
    <cofactor evidence="9">
        <name>Zn(2+)</name>
        <dbReference type="ChEBI" id="CHEBI:29105"/>
    </cofactor>
    <text evidence="9">Binds 1 zinc ion.</text>
</comment>
<keyword evidence="9" id="KW-0963">Cytoplasm</keyword>
<feature type="binding site" evidence="9">
    <location>
        <position position="114"/>
    </location>
    <ligand>
        <name>Zn(2+)</name>
        <dbReference type="ChEBI" id="CHEBI:29105"/>
        <note>catalytic</note>
    </ligand>
</feature>
<dbReference type="PANTHER" id="PTHR46986:SF1">
    <property type="entry name" value="ENDORIBONUCLEASE YBEY, CHLOROPLASTIC"/>
    <property type="match status" value="1"/>
</dbReference>
<sequence>MIYFDNRQDLIEIDEEIENIVEKSIEAALKEIEFTDDYEVSVSFVGDDEIHELNRDYRGVDRTTDVLSFPMDDEFTNMLGDIVININKVIEQAKEYGHSEKREISYLTVHSSLHLMGFDHEEEEDKKEMRAVEDRVMEKLEISR</sequence>
<evidence type="ECO:0000256" key="9">
    <source>
        <dbReference type="HAMAP-Rule" id="MF_00009"/>
    </source>
</evidence>
<keyword evidence="8 9" id="KW-0862">Zinc</keyword>
<keyword evidence="3 9" id="KW-0698">rRNA processing</keyword>